<proteinExistence type="predicted"/>
<sequence length="59" mass="6513">MLQARQKWQRQTPNLRSGDVVLIAEENVPMVPVGFGKGGQCVGGSGWTCPRLYGKNSYF</sequence>
<gene>
    <name evidence="2" type="ORF">DPMN_133933</name>
</gene>
<feature type="domain" description="DUF5641" evidence="1">
    <location>
        <begin position="2"/>
        <end position="31"/>
    </location>
</feature>
<dbReference type="EMBL" id="JAIWYP010000006">
    <property type="protein sequence ID" value="KAH3805628.1"/>
    <property type="molecule type" value="Genomic_DNA"/>
</dbReference>
<dbReference type="InterPro" id="IPR040676">
    <property type="entry name" value="DUF5641"/>
</dbReference>
<keyword evidence="3" id="KW-1185">Reference proteome</keyword>
<evidence type="ECO:0000313" key="3">
    <source>
        <dbReference type="Proteomes" id="UP000828390"/>
    </source>
</evidence>
<reference evidence="2" key="2">
    <citation type="submission" date="2020-11" db="EMBL/GenBank/DDBJ databases">
        <authorList>
            <person name="McCartney M.A."/>
            <person name="Auch B."/>
            <person name="Kono T."/>
            <person name="Mallez S."/>
            <person name="Becker A."/>
            <person name="Gohl D.M."/>
            <person name="Silverstein K.A.T."/>
            <person name="Koren S."/>
            <person name="Bechman K.B."/>
            <person name="Herman A."/>
            <person name="Abrahante J.E."/>
            <person name="Garbe J."/>
        </authorList>
    </citation>
    <scope>NUCLEOTIDE SEQUENCE</scope>
    <source>
        <strain evidence="2">Duluth1</strain>
        <tissue evidence="2">Whole animal</tissue>
    </source>
</reference>
<organism evidence="2 3">
    <name type="scientific">Dreissena polymorpha</name>
    <name type="common">Zebra mussel</name>
    <name type="synonym">Mytilus polymorpha</name>
    <dbReference type="NCBI Taxonomy" id="45954"/>
    <lineage>
        <taxon>Eukaryota</taxon>
        <taxon>Metazoa</taxon>
        <taxon>Spiralia</taxon>
        <taxon>Lophotrochozoa</taxon>
        <taxon>Mollusca</taxon>
        <taxon>Bivalvia</taxon>
        <taxon>Autobranchia</taxon>
        <taxon>Heteroconchia</taxon>
        <taxon>Euheterodonta</taxon>
        <taxon>Imparidentia</taxon>
        <taxon>Neoheterodontei</taxon>
        <taxon>Myida</taxon>
        <taxon>Dreissenoidea</taxon>
        <taxon>Dreissenidae</taxon>
        <taxon>Dreissena</taxon>
    </lineage>
</organism>
<name>A0A9D4FVA5_DREPO</name>
<accession>A0A9D4FVA5</accession>
<reference evidence="2" key="1">
    <citation type="journal article" date="2019" name="bioRxiv">
        <title>The Genome of the Zebra Mussel, Dreissena polymorpha: A Resource for Invasive Species Research.</title>
        <authorList>
            <person name="McCartney M.A."/>
            <person name="Auch B."/>
            <person name="Kono T."/>
            <person name="Mallez S."/>
            <person name="Zhang Y."/>
            <person name="Obille A."/>
            <person name="Becker A."/>
            <person name="Abrahante J.E."/>
            <person name="Garbe J."/>
            <person name="Badalamenti J.P."/>
            <person name="Herman A."/>
            <person name="Mangelson H."/>
            <person name="Liachko I."/>
            <person name="Sullivan S."/>
            <person name="Sone E.D."/>
            <person name="Koren S."/>
            <person name="Silverstein K.A.T."/>
            <person name="Beckman K.B."/>
            <person name="Gohl D.M."/>
        </authorList>
    </citation>
    <scope>NUCLEOTIDE SEQUENCE</scope>
    <source>
        <strain evidence="2">Duluth1</strain>
        <tissue evidence="2">Whole animal</tissue>
    </source>
</reference>
<evidence type="ECO:0000259" key="1">
    <source>
        <dbReference type="Pfam" id="PF18701"/>
    </source>
</evidence>
<evidence type="ECO:0000313" key="2">
    <source>
        <dbReference type="EMBL" id="KAH3805628.1"/>
    </source>
</evidence>
<dbReference type="AlphaFoldDB" id="A0A9D4FVA5"/>
<dbReference type="Pfam" id="PF18701">
    <property type="entry name" value="DUF5641"/>
    <property type="match status" value="1"/>
</dbReference>
<comment type="caution">
    <text evidence="2">The sequence shown here is derived from an EMBL/GenBank/DDBJ whole genome shotgun (WGS) entry which is preliminary data.</text>
</comment>
<dbReference type="Proteomes" id="UP000828390">
    <property type="component" value="Unassembled WGS sequence"/>
</dbReference>
<protein>
    <recommendedName>
        <fullName evidence="1">DUF5641 domain-containing protein</fullName>
    </recommendedName>
</protein>